<protein>
    <recommendedName>
        <fullName evidence="3">Restriction endonuclease domain-containing protein</fullName>
    </recommendedName>
</protein>
<keyword evidence="2" id="KW-1185">Reference proteome</keyword>
<name>A0A6G0WVE9_9STRA</name>
<dbReference type="Proteomes" id="UP000481153">
    <property type="component" value="Unassembled WGS sequence"/>
</dbReference>
<sequence>MNCCIRKKNFKEIEAELKSPSRPEADPGVFVCEASFEDWTRYVKSEQHALMSRAMAWNNGKIYIVELPGGIHETFSRCLDFAVLSATGTGTEHLIPHGSTYVDNLEPIEPDCSFGPVPGIGATQPNGLSWLEYHTLTVEVGVSRSWRQLDARAVQWSQFPGVEFILLIRLSPDLEVHRYKLYSVANGALVQPTMPPTPIDNPSNIVLDSRRLLGLPADAPIPANFTAPNLTFDLFPPCRTFYSM</sequence>
<evidence type="ECO:0000313" key="2">
    <source>
        <dbReference type="Proteomes" id="UP000481153"/>
    </source>
</evidence>
<evidence type="ECO:0008006" key="3">
    <source>
        <dbReference type="Google" id="ProtNLM"/>
    </source>
</evidence>
<dbReference type="VEuPathDB" id="FungiDB:AeMF1_004009"/>
<accession>A0A6G0WVE9</accession>
<reference evidence="1 2" key="1">
    <citation type="submission" date="2019-07" db="EMBL/GenBank/DDBJ databases">
        <title>Genomics analysis of Aphanomyces spp. identifies a new class of oomycete effector associated with host adaptation.</title>
        <authorList>
            <person name="Gaulin E."/>
        </authorList>
    </citation>
    <scope>NUCLEOTIDE SEQUENCE [LARGE SCALE GENOMIC DNA]</scope>
    <source>
        <strain evidence="1 2">ATCC 201684</strain>
    </source>
</reference>
<gene>
    <name evidence="1" type="ORF">Ae201684_011342</name>
</gene>
<dbReference type="AlphaFoldDB" id="A0A6G0WVE9"/>
<evidence type="ECO:0000313" key="1">
    <source>
        <dbReference type="EMBL" id="KAF0731441.1"/>
    </source>
</evidence>
<organism evidence="1 2">
    <name type="scientific">Aphanomyces euteiches</name>
    <dbReference type="NCBI Taxonomy" id="100861"/>
    <lineage>
        <taxon>Eukaryota</taxon>
        <taxon>Sar</taxon>
        <taxon>Stramenopiles</taxon>
        <taxon>Oomycota</taxon>
        <taxon>Saprolegniomycetes</taxon>
        <taxon>Saprolegniales</taxon>
        <taxon>Verrucalvaceae</taxon>
        <taxon>Aphanomyces</taxon>
    </lineage>
</organism>
<dbReference type="EMBL" id="VJMJ01000143">
    <property type="protein sequence ID" value="KAF0731441.1"/>
    <property type="molecule type" value="Genomic_DNA"/>
</dbReference>
<comment type="caution">
    <text evidence="1">The sequence shown here is derived from an EMBL/GenBank/DDBJ whole genome shotgun (WGS) entry which is preliminary data.</text>
</comment>
<proteinExistence type="predicted"/>